<feature type="compositionally biased region" description="Polar residues" evidence="2">
    <location>
        <begin position="225"/>
        <end position="237"/>
    </location>
</feature>
<protein>
    <submittedName>
        <fullName evidence="3">Uncharacterized protein</fullName>
    </submittedName>
</protein>
<feature type="coiled-coil region" evidence="1">
    <location>
        <begin position="244"/>
        <end position="278"/>
    </location>
</feature>
<evidence type="ECO:0000256" key="1">
    <source>
        <dbReference type="SAM" id="Coils"/>
    </source>
</evidence>
<feature type="compositionally biased region" description="Basic and acidic residues" evidence="2">
    <location>
        <begin position="59"/>
        <end position="68"/>
    </location>
</feature>
<sequence>MSNSSLDRTLGESVSSKRLFQKENKRKTHKNTLLESHLHLQNLLKKKKNKRRSFSNTIEFERTKRETNTQKNTRKKNPQQPQTNHDQIFKDLAAIYLKSTHKKQSTRKKKPTSKQRVRSEHKPKRLFSKRPKRLQQQKSLDRKHKTTQKIQNRNAKNLRKSKFEKANYLNIRSDLTGQPSDLLNTNKTTSPRSFNNNKGKNSNFDTSKNSHLEKEKTDRNENKEPQNTFKNKQFNSRSSHKKEYKTYLKNQEILRKENENLRQQIEKNQTRIQDLENTLNLNQVNQKKMKTLLLTLSKNLKKTTLELSNERKKSQLARKEVIQLNKTLRLRDYTIIQLSTDLDKTKRKSRKRINSKLILEKKKEQLASKLNNFQQDFYQFRVQCRSLKKTNSNLRKKNSKLINLKGPSQLDIKKSFTQIQEQIFLICKQYFEKMSLIENICNSTLDLLSNFAENGKKKSNELDIQKKFHSSLNNKIDSLENHRHKENRVIQYNDNHTDNDNDNGNDNGNGNDNHDRNHNSDQNQNKWLFDSIEALEQISLETKRPIHGFQLVDSTLNLDLSPILQNFNQFKSKFKIYKIILKIFQPLILFKSTNSNSNSNSIENRNVVDKNGKKKKKKKKYKY</sequence>
<evidence type="ECO:0000313" key="3">
    <source>
        <dbReference type="EMBL" id="KAJ6252289.1"/>
    </source>
</evidence>
<feature type="compositionally biased region" description="Low complexity" evidence="2">
    <location>
        <begin position="502"/>
        <end position="511"/>
    </location>
</feature>
<dbReference type="EMBL" id="JAOAOG010000047">
    <property type="protein sequence ID" value="KAJ6252289.1"/>
    <property type="molecule type" value="Genomic_DNA"/>
</dbReference>
<accession>A0ABQ8Z5W9</accession>
<feature type="compositionally biased region" description="Basic residues" evidence="2">
    <location>
        <begin position="99"/>
        <end position="147"/>
    </location>
</feature>
<evidence type="ECO:0000313" key="4">
    <source>
        <dbReference type="Proteomes" id="UP001150062"/>
    </source>
</evidence>
<feature type="region of interest" description="Disordered" evidence="2">
    <location>
        <begin position="598"/>
        <end position="623"/>
    </location>
</feature>
<proteinExistence type="predicted"/>
<feature type="region of interest" description="Disordered" evidence="2">
    <location>
        <begin position="492"/>
        <end position="523"/>
    </location>
</feature>
<feature type="compositionally biased region" description="Basic residues" evidence="2">
    <location>
        <begin position="44"/>
        <end position="53"/>
    </location>
</feature>
<evidence type="ECO:0000256" key="2">
    <source>
        <dbReference type="SAM" id="MobiDB-lite"/>
    </source>
</evidence>
<feature type="compositionally biased region" description="Polar residues" evidence="2">
    <location>
        <begin position="1"/>
        <end position="18"/>
    </location>
</feature>
<dbReference type="Proteomes" id="UP001150062">
    <property type="component" value="Unassembled WGS sequence"/>
</dbReference>
<keyword evidence="1" id="KW-0175">Coiled coil</keyword>
<feature type="region of interest" description="Disordered" evidence="2">
    <location>
        <begin position="99"/>
        <end position="243"/>
    </location>
</feature>
<gene>
    <name evidence="3" type="ORF">M0813_14440</name>
</gene>
<feature type="compositionally biased region" description="Low complexity" evidence="2">
    <location>
        <begin position="193"/>
        <end position="204"/>
    </location>
</feature>
<reference evidence="3" key="1">
    <citation type="submission" date="2022-08" db="EMBL/GenBank/DDBJ databases">
        <title>Novel sulfate-reducing endosymbionts in the free-living metamonad Anaeramoeba.</title>
        <authorList>
            <person name="Jerlstrom-Hultqvist J."/>
            <person name="Cepicka I."/>
            <person name="Gallot-Lavallee L."/>
            <person name="Salas-Leiva D."/>
            <person name="Curtis B.A."/>
            <person name="Zahonova K."/>
            <person name="Pipaliya S."/>
            <person name="Dacks J."/>
            <person name="Roger A.J."/>
        </authorList>
    </citation>
    <scope>NUCLEOTIDE SEQUENCE</scope>
    <source>
        <strain evidence="3">Schooner1</strain>
    </source>
</reference>
<feature type="compositionally biased region" description="Polar residues" evidence="2">
    <location>
        <begin position="173"/>
        <end position="192"/>
    </location>
</feature>
<feature type="compositionally biased region" description="Low complexity" evidence="2">
    <location>
        <begin position="33"/>
        <end position="43"/>
    </location>
</feature>
<comment type="caution">
    <text evidence="3">The sequence shown here is derived from an EMBL/GenBank/DDBJ whole genome shotgun (WGS) entry which is preliminary data.</text>
</comment>
<feature type="region of interest" description="Disordered" evidence="2">
    <location>
        <begin position="1"/>
        <end position="85"/>
    </location>
</feature>
<feature type="compositionally biased region" description="Basic and acidic residues" evidence="2">
    <location>
        <begin position="208"/>
        <end position="224"/>
    </location>
</feature>
<organism evidence="3 4">
    <name type="scientific">Anaeramoeba flamelloides</name>
    <dbReference type="NCBI Taxonomy" id="1746091"/>
    <lineage>
        <taxon>Eukaryota</taxon>
        <taxon>Metamonada</taxon>
        <taxon>Anaeramoebidae</taxon>
        <taxon>Anaeramoeba</taxon>
    </lineage>
</organism>
<name>A0ABQ8Z5W9_9EUKA</name>
<feature type="compositionally biased region" description="Basic residues" evidence="2">
    <location>
        <begin position="612"/>
        <end position="623"/>
    </location>
</feature>
<keyword evidence="4" id="KW-1185">Reference proteome</keyword>